<protein>
    <recommendedName>
        <fullName evidence="4">Diphthine--ammonia ligase</fullName>
        <ecNumber evidence="3">6.3.1.14</ecNumber>
    </recommendedName>
    <alternativeName>
        <fullName evidence="6">ATP-binding domain-containing protein 4</fullName>
    </alternativeName>
    <alternativeName>
        <fullName evidence="5">Diphthamide synthase</fullName>
    </alternativeName>
    <alternativeName>
        <fullName evidence="7">Diphthamide synthetase</fullName>
    </alternativeName>
    <alternativeName>
        <fullName evidence="8">Protein DPH6 homolog</fullName>
    </alternativeName>
</protein>
<dbReference type="EC" id="6.3.1.14" evidence="3"/>
<dbReference type="InterPro" id="IPR030662">
    <property type="entry name" value="DPH6/MJ0570"/>
</dbReference>
<evidence type="ECO:0000256" key="4">
    <source>
        <dbReference type="ARBA" id="ARBA00018426"/>
    </source>
</evidence>
<evidence type="ECO:0000256" key="2">
    <source>
        <dbReference type="ARBA" id="ARBA00008496"/>
    </source>
</evidence>
<evidence type="ECO:0000256" key="6">
    <source>
        <dbReference type="ARBA" id="ARBA00031202"/>
    </source>
</evidence>
<dbReference type="SUPFAM" id="SSF52402">
    <property type="entry name" value="Adenine nucleotide alpha hydrolases-like"/>
    <property type="match status" value="1"/>
</dbReference>
<dbReference type="Pfam" id="PF01902">
    <property type="entry name" value="Diphthami_syn_2"/>
    <property type="match status" value="1"/>
</dbReference>
<evidence type="ECO:0000256" key="3">
    <source>
        <dbReference type="ARBA" id="ARBA00012089"/>
    </source>
</evidence>
<sequence>CAISYNKMKVVGLVSGGKDSCYNMIECVRSGHQIVALAHLYPPSGAEMDSFMYQTVGSEAVALYAKATGLPLYTRPIVGESRDTGSAITMLEDEVEDLYKLLAEVKAGIPGLQAVSVGAILSNYQRFRVESVCASGSTCRCSPFCGVGDQ</sequence>
<name>A0A1I8JD75_9PLAT</name>
<dbReference type="UniPathway" id="UPA00559"/>
<dbReference type="CDD" id="cd01994">
    <property type="entry name" value="AANH_PF0828-like"/>
    <property type="match status" value="1"/>
</dbReference>
<reference evidence="12" key="1">
    <citation type="submission" date="2016-11" db="UniProtKB">
        <authorList>
            <consortium name="WormBaseParasite"/>
        </authorList>
    </citation>
    <scope>IDENTIFICATION</scope>
</reference>
<evidence type="ECO:0000259" key="10">
    <source>
        <dbReference type="Pfam" id="PF01902"/>
    </source>
</evidence>
<dbReference type="FunFam" id="3.40.50.620:FF:000145">
    <property type="entry name" value="ATP-binding domain containing protein"/>
    <property type="match status" value="1"/>
</dbReference>
<comment type="catalytic activity">
    <reaction evidence="9">
        <text>diphthine-[translation elongation factor 2] + NH4(+) + ATP = diphthamide-[translation elongation factor 2] + AMP + diphosphate + H(+)</text>
        <dbReference type="Rhea" id="RHEA:19753"/>
        <dbReference type="Rhea" id="RHEA-COMP:10172"/>
        <dbReference type="Rhea" id="RHEA-COMP:10174"/>
        <dbReference type="ChEBI" id="CHEBI:15378"/>
        <dbReference type="ChEBI" id="CHEBI:16692"/>
        <dbReference type="ChEBI" id="CHEBI:28938"/>
        <dbReference type="ChEBI" id="CHEBI:30616"/>
        <dbReference type="ChEBI" id="CHEBI:33019"/>
        <dbReference type="ChEBI" id="CHEBI:82696"/>
        <dbReference type="ChEBI" id="CHEBI:456215"/>
        <dbReference type="EC" id="6.3.1.14"/>
    </reaction>
</comment>
<evidence type="ECO:0000313" key="12">
    <source>
        <dbReference type="WBParaSite" id="maker-uti_cns_0046739-snap-gene-0.2-mRNA-1"/>
    </source>
</evidence>
<feature type="domain" description="Diphthamide synthase" evidence="10">
    <location>
        <begin position="8"/>
        <end position="134"/>
    </location>
</feature>
<accession>A0A1I8JD75</accession>
<dbReference type="AlphaFoldDB" id="A0A1I8JD75"/>
<evidence type="ECO:0000256" key="9">
    <source>
        <dbReference type="ARBA" id="ARBA00048108"/>
    </source>
</evidence>
<dbReference type="Proteomes" id="UP000095280">
    <property type="component" value="Unplaced"/>
</dbReference>
<evidence type="ECO:0000256" key="8">
    <source>
        <dbReference type="ARBA" id="ARBA00032849"/>
    </source>
</evidence>
<evidence type="ECO:0000313" key="11">
    <source>
        <dbReference type="Proteomes" id="UP000095280"/>
    </source>
</evidence>
<dbReference type="Gene3D" id="3.40.50.620">
    <property type="entry name" value="HUPs"/>
    <property type="match status" value="1"/>
</dbReference>
<dbReference type="InterPro" id="IPR002761">
    <property type="entry name" value="Diphthami_syn_dom"/>
</dbReference>
<dbReference type="InterPro" id="IPR014729">
    <property type="entry name" value="Rossmann-like_a/b/a_fold"/>
</dbReference>
<keyword evidence="11" id="KW-1185">Reference proteome</keyword>
<dbReference type="GO" id="GO:0017183">
    <property type="term" value="P:protein histidyl modification to diphthamide"/>
    <property type="evidence" value="ECO:0007669"/>
    <property type="project" value="UniProtKB-UniPathway"/>
</dbReference>
<comment type="pathway">
    <text evidence="1">Protein modification; peptidyl-diphthamide biosynthesis.</text>
</comment>
<proteinExistence type="inferred from homology"/>
<dbReference type="GO" id="GO:0017178">
    <property type="term" value="F:diphthine-ammonia ligase activity"/>
    <property type="evidence" value="ECO:0007669"/>
    <property type="project" value="UniProtKB-EC"/>
</dbReference>
<evidence type="ECO:0000256" key="5">
    <source>
        <dbReference type="ARBA" id="ARBA00029814"/>
    </source>
</evidence>
<evidence type="ECO:0000256" key="1">
    <source>
        <dbReference type="ARBA" id="ARBA00005156"/>
    </source>
</evidence>
<dbReference type="PANTHER" id="PTHR12196">
    <property type="entry name" value="DOMAIN OF UNKNOWN FUNCTION 71 DUF71 -CONTAINING PROTEIN"/>
    <property type="match status" value="1"/>
</dbReference>
<evidence type="ECO:0000256" key="7">
    <source>
        <dbReference type="ARBA" id="ARBA00031552"/>
    </source>
</evidence>
<dbReference type="WBParaSite" id="maker-uti_cns_0046739-snap-gene-0.2-mRNA-1">
    <property type="protein sequence ID" value="maker-uti_cns_0046739-snap-gene-0.2-mRNA-1"/>
    <property type="gene ID" value="maker-uti_cns_0046739-snap-gene-0.2"/>
</dbReference>
<organism evidence="11 12">
    <name type="scientific">Macrostomum lignano</name>
    <dbReference type="NCBI Taxonomy" id="282301"/>
    <lineage>
        <taxon>Eukaryota</taxon>
        <taxon>Metazoa</taxon>
        <taxon>Spiralia</taxon>
        <taxon>Lophotrochozoa</taxon>
        <taxon>Platyhelminthes</taxon>
        <taxon>Rhabditophora</taxon>
        <taxon>Macrostomorpha</taxon>
        <taxon>Macrostomida</taxon>
        <taxon>Macrostomidae</taxon>
        <taxon>Macrostomum</taxon>
    </lineage>
</organism>
<dbReference type="PANTHER" id="PTHR12196:SF2">
    <property type="entry name" value="DIPHTHINE--AMMONIA LIGASE"/>
    <property type="match status" value="1"/>
</dbReference>
<comment type="similarity">
    <text evidence="2">Belongs to the Diphthine--ammonia ligase family.</text>
</comment>